<dbReference type="GO" id="GO:0009252">
    <property type="term" value="P:peptidoglycan biosynthetic process"/>
    <property type="evidence" value="ECO:0007669"/>
    <property type="project" value="UniProtKB-KW"/>
</dbReference>
<keyword evidence="6 14" id="KW-0812">Transmembrane</keyword>
<evidence type="ECO:0000256" key="2">
    <source>
        <dbReference type="ARBA" id="ARBA00010621"/>
    </source>
</evidence>
<keyword evidence="9 14" id="KW-0472">Membrane</keyword>
<dbReference type="Proteomes" id="UP000066321">
    <property type="component" value="Chromosome"/>
</dbReference>
<dbReference type="HAMAP" id="MF_01006">
    <property type="entry name" value="Undec_diphosphatase"/>
    <property type="match status" value="1"/>
</dbReference>
<evidence type="ECO:0000256" key="10">
    <source>
        <dbReference type="ARBA" id="ARBA00023251"/>
    </source>
</evidence>
<dbReference type="EC" id="3.6.1.27" evidence="3 14"/>
<evidence type="ECO:0000256" key="11">
    <source>
        <dbReference type="ARBA" id="ARBA00032707"/>
    </source>
</evidence>
<evidence type="ECO:0000256" key="3">
    <source>
        <dbReference type="ARBA" id="ARBA00012374"/>
    </source>
</evidence>
<accession>A0A0M3RS84</accession>
<feature type="transmembrane region" description="Helical" evidence="14">
    <location>
        <begin position="243"/>
        <end position="262"/>
    </location>
</feature>
<evidence type="ECO:0000256" key="7">
    <source>
        <dbReference type="ARBA" id="ARBA00022801"/>
    </source>
</evidence>
<evidence type="ECO:0000256" key="6">
    <source>
        <dbReference type="ARBA" id="ARBA00022692"/>
    </source>
</evidence>
<evidence type="ECO:0000256" key="9">
    <source>
        <dbReference type="ARBA" id="ARBA00023136"/>
    </source>
</evidence>
<keyword evidence="14" id="KW-0573">Peptidoglycan synthesis</keyword>
<feature type="transmembrane region" description="Helical" evidence="14">
    <location>
        <begin position="113"/>
        <end position="131"/>
    </location>
</feature>
<reference evidence="15 16" key="1">
    <citation type="journal article" date="2015" name="J Genomics">
        <title>Whole Genome Sequence of the Soybean Aphid Endosymbiont Buchnera aphidicola and Genetic Differentiation among Biotype-Specific Strains.</title>
        <authorList>
            <person name="Cassone B.J."/>
            <person name="Wenger J.A."/>
            <person name="Michel A.P."/>
        </authorList>
    </citation>
    <scope>NUCLEOTIDE SEQUENCE [LARGE SCALE GENOMIC DNA]</scope>
    <source>
        <strain evidence="15 16">BAg</strain>
    </source>
</reference>
<keyword evidence="10 14" id="KW-0046">Antibiotic resistance</keyword>
<proteinExistence type="inferred from homology"/>
<evidence type="ECO:0000313" key="15">
    <source>
        <dbReference type="EMBL" id="ALD15030.1"/>
    </source>
</evidence>
<evidence type="ECO:0000256" key="5">
    <source>
        <dbReference type="ARBA" id="ARBA00022475"/>
    </source>
</evidence>
<feature type="transmembrane region" description="Helical" evidence="14">
    <location>
        <begin position="7"/>
        <end position="38"/>
    </location>
</feature>
<name>A0A0M3RS84_9GAMM</name>
<dbReference type="Pfam" id="PF02673">
    <property type="entry name" value="BacA"/>
    <property type="match status" value="1"/>
</dbReference>
<feature type="transmembrane region" description="Helical" evidence="14">
    <location>
        <begin position="84"/>
        <end position="101"/>
    </location>
</feature>
<comment type="miscellaneous">
    <text evidence="14">Bacitracin is thought to be involved in the inhibition of peptidoglycan synthesis by sequestering undecaprenyl diphosphate, thereby reducing the pool of lipid carrier available.</text>
</comment>
<keyword evidence="8 14" id="KW-1133">Transmembrane helix</keyword>
<comment type="catalytic activity">
    <reaction evidence="13 14">
        <text>di-trans,octa-cis-undecaprenyl diphosphate + H2O = di-trans,octa-cis-undecaprenyl phosphate + phosphate + H(+)</text>
        <dbReference type="Rhea" id="RHEA:28094"/>
        <dbReference type="ChEBI" id="CHEBI:15377"/>
        <dbReference type="ChEBI" id="CHEBI:15378"/>
        <dbReference type="ChEBI" id="CHEBI:43474"/>
        <dbReference type="ChEBI" id="CHEBI:58405"/>
        <dbReference type="ChEBI" id="CHEBI:60392"/>
        <dbReference type="EC" id="3.6.1.27"/>
    </reaction>
</comment>
<gene>
    <name evidence="14" type="primary">uppP</name>
    <name evidence="15" type="ORF">IX46_00320</name>
</gene>
<dbReference type="NCBIfam" id="NF001390">
    <property type="entry name" value="PRK00281.1-4"/>
    <property type="match status" value="1"/>
</dbReference>
<keyword evidence="5 14" id="KW-1003">Cell membrane</keyword>
<dbReference type="STRING" id="1265350.IX46_00320"/>
<organism evidence="15 16">
    <name type="scientific">Buchnera aphidicola</name>
    <name type="common">Aphis glycines</name>
    <dbReference type="NCBI Taxonomy" id="1265350"/>
    <lineage>
        <taxon>Bacteria</taxon>
        <taxon>Pseudomonadati</taxon>
        <taxon>Pseudomonadota</taxon>
        <taxon>Gammaproteobacteria</taxon>
        <taxon>Enterobacterales</taxon>
        <taxon>Erwiniaceae</taxon>
        <taxon>Buchnera</taxon>
    </lineage>
</organism>
<keyword evidence="7 14" id="KW-0378">Hydrolase</keyword>
<keyword evidence="14" id="KW-0133">Cell shape</keyword>
<dbReference type="RefSeq" id="WP_053940049.1">
    <property type="nucleotide sequence ID" value="NZ_CP009253.1"/>
</dbReference>
<dbReference type="PANTHER" id="PTHR30622:SF3">
    <property type="entry name" value="UNDECAPRENYL-DIPHOSPHATASE"/>
    <property type="match status" value="1"/>
</dbReference>
<dbReference type="GO" id="GO:0005886">
    <property type="term" value="C:plasma membrane"/>
    <property type="evidence" value="ECO:0007669"/>
    <property type="project" value="UniProtKB-SubCell"/>
</dbReference>
<dbReference type="GO" id="GO:0046677">
    <property type="term" value="P:response to antibiotic"/>
    <property type="evidence" value="ECO:0007669"/>
    <property type="project" value="UniProtKB-UniRule"/>
</dbReference>
<dbReference type="InterPro" id="IPR003824">
    <property type="entry name" value="UppP"/>
</dbReference>
<sequence length="263" mass="29658">MVYIYKFIISIITGAIEGITEFLPISSTGHIIIISHWLGISHKNTDVLKIFVQLGSAIAILIFFFKKIINIVTFKRRKKRTKNIHILISLIPTASLGMIFYNDIKLLFNIKNIMYALIFGGFFLIISEIFKPKKNKINSINDISVLQSFIIGCFETLCLYPGFSRSGATIGSAILLGIKRSVAINFSFIISIPLTIGASILDLIKNINNMSTNHIPYYLSAFFISLIISLISINKLIKILNKFSLKIFGFYRVILASVIYFIN</sequence>
<evidence type="ECO:0000256" key="8">
    <source>
        <dbReference type="ARBA" id="ARBA00022989"/>
    </source>
</evidence>
<comment type="subcellular location">
    <subcellularLocation>
        <location evidence="1 14">Cell membrane</location>
        <topology evidence="1 14">Multi-pass membrane protein</topology>
    </subcellularLocation>
</comment>
<feature type="transmembrane region" description="Helical" evidence="14">
    <location>
        <begin position="50"/>
        <end position="72"/>
    </location>
</feature>
<comment type="function">
    <text evidence="14">Catalyzes the dephosphorylation of undecaprenyl diphosphate (UPP). Confers resistance to bacitracin.</text>
</comment>
<dbReference type="GO" id="GO:0050380">
    <property type="term" value="F:undecaprenyl-diphosphatase activity"/>
    <property type="evidence" value="ECO:0007669"/>
    <property type="project" value="UniProtKB-UniRule"/>
</dbReference>
<dbReference type="GO" id="GO:0071555">
    <property type="term" value="P:cell wall organization"/>
    <property type="evidence" value="ECO:0007669"/>
    <property type="project" value="UniProtKB-KW"/>
</dbReference>
<evidence type="ECO:0000256" key="1">
    <source>
        <dbReference type="ARBA" id="ARBA00004651"/>
    </source>
</evidence>
<dbReference type="PANTHER" id="PTHR30622">
    <property type="entry name" value="UNDECAPRENYL-DIPHOSPHATASE"/>
    <property type="match status" value="1"/>
</dbReference>
<evidence type="ECO:0000256" key="14">
    <source>
        <dbReference type="HAMAP-Rule" id="MF_01006"/>
    </source>
</evidence>
<evidence type="ECO:0000313" key="16">
    <source>
        <dbReference type="Proteomes" id="UP000066321"/>
    </source>
</evidence>
<evidence type="ECO:0000256" key="4">
    <source>
        <dbReference type="ARBA" id="ARBA00021581"/>
    </source>
</evidence>
<evidence type="ECO:0000256" key="12">
    <source>
        <dbReference type="ARBA" id="ARBA00032932"/>
    </source>
</evidence>
<dbReference type="OrthoDB" id="9808289at2"/>
<evidence type="ECO:0000256" key="13">
    <source>
        <dbReference type="ARBA" id="ARBA00047594"/>
    </source>
</evidence>
<protein>
    <recommendedName>
        <fullName evidence="4 14">Undecaprenyl-diphosphatase</fullName>
        <ecNumber evidence="3 14">3.6.1.27</ecNumber>
    </recommendedName>
    <alternativeName>
        <fullName evidence="12 14">Bacitracin resistance protein</fullName>
    </alternativeName>
    <alternativeName>
        <fullName evidence="11 14">Undecaprenyl pyrophosphate phosphatase</fullName>
    </alternativeName>
</protein>
<dbReference type="AlphaFoldDB" id="A0A0M3RS84"/>
<dbReference type="GO" id="GO:0008360">
    <property type="term" value="P:regulation of cell shape"/>
    <property type="evidence" value="ECO:0007669"/>
    <property type="project" value="UniProtKB-KW"/>
</dbReference>
<feature type="transmembrane region" description="Helical" evidence="14">
    <location>
        <begin position="183"/>
        <end position="204"/>
    </location>
</feature>
<dbReference type="KEGG" id="baph:IX46_00320"/>
<feature type="transmembrane region" description="Helical" evidence="14">
    <location>
        <begin position="216"/>
        <end position="237"/>
    </location>
</feature>
<comment type="similarity">
    <text evidence="2 14">Belongs to the UppP family.</text>
</comment>
<dbReference type="PATRIC" id="fig|1265350.3.peg.58"/>
<dbReference type="EMBL" id="CP009253">
    <property type="protein sequence ID" value="ALD15030.1"/>
    <property type="molecule type" value="Genomic_DNA"/>
</dbReference>
<keyword evidence="14" id="KW-0961">Cell wall biogenesis/degradation</keyword>